<name>A0ACC5YS37_9TELE</name>
<comment type="caution">
    <text evidence="1">The sequence shown here is derived from an EMBL/GenBank/DDBJ whole genome shotgun (WGS) entry which is preliminary data.</text>
</comment>
<sequence length="83" mass="8961">MTRPGVQSAFQFIPKVFSGVEVGALCRTLEFFHTNLANHVFMDLTLCTEACDAHGTAVSRAIQRNTALCAESKLHCLGSCSLS</sequence>
<evidence type="ECO:0000313" key="2">
    <source>
        <dbReference type="Proteomes" id="UP000830395"/>
    </source>
</evidence>
<proteinExistence type="predicted"/>
<gene>
    <name evidence="1" type="ORF">PDJAM_G00034710</name>
</gene>
<accession>A0ACC5YS37</accession>
<evidence type="ECO:0000313" key="1">
    <source>
        <dbReference type="EMBL" id="MCJ8738348.1"/>
    </source>
</evidence>
<protein>
    <submittedName>
        <fullName evidence="1">Uncharacterized protein</fullName>
    </submittedName>
</protein>
<dbReference type="EMBL" id="CM040986">
    <property type="protein sequence ID" value="MCJ8738348.1"/>
    <property type="molecule type" value="Genomic_DNA"/>
</dbReference>
<organism evidence="1 2">
    <name type="scientific">Pangasius djambal</name>
    <dbReference type="NCBI Taxonomy" id="1691987"/>
    <lineage>
        <taxon>Eukaryota</taxon>
        <taxon>Metazoa</taxon>
        <taxon>Chordata</taxon>
        <taxon>Craniata</taxon>
        <taxon>Vertebrata</taxon>
        <taxon>Euteleostomi</taxon>
        <taxon>Actinopterygii</taxon>
        <taxon>Neopterygii</taxon>
        <taxon>Teleostei</taxon>
        <taxon>Ostariophysi</taxon>
        <taxon>Siluriformes</taxon>
        <taxon>Pangasiidae</taxon>
        <taxon>Pangasius</taxon>
    </lineage>
</organism>
<dbReference type="Proteomes" id="UP000830395">
    <property type="component" value="Chromosome 12"/>
</dbReference>
<reference evidence="1" key="1">
    <citation type="submission" date="2020-02" db="EMBL/GenBank/DDBJ databases">
        <title>Genome sequencing of the panga catfish, Pangasius djambal.</title>
        <authorList>
            <person name="Wen M."/>
            <person name="Zahm M."/>
            <person name="Roques C."/>
            <person name="Cabau C."/>
            <person name="Klopp C."/>
            <person name="Donnadieu C."/>
            <person name="Jouanno E."/>
            <person name="Avarre J.-C."/>
            <person name="Campet M."/>
            <person name="Ha T."/>
            <person name="Dugue R."/>
            <person name="Lampietro C."/>
            <person name="Louis A."/>
            <person name="Herpin A."/>
            <person name="Echchiki A."/>
            <person name="Berthelot C."/>
            <person name="Parey E."/>
            <person name="Roest-Crollius H."/>
            <person name="Braasch I."/>
            <person name="Postlethwait J.H."/>
            <person name="Bobe J."/>
            <person name="Montfort J."/>
            <person name="Bouchez O."/>
            <person name="Begum T."/>
            <person name="Schartl M."/>
            <person name="Gustiano R."/>
            <person name="Guiguen Y."/>
        </authorList>
    </citation>
    <scope>NUCLEOTIDE SEQUENCE</scope>
    <source>
        <strain evidence="1">Pdj_M5554</strain>
    </source>
</reference>
<keyword evidence="2" id="KW-1185">Reference proteome</keyword>